<feature type="compositionally biased region" description="Polar residues" evidence="1">
    <location>
        <begin position="354"/>
        <end position="366"/>
    </location>
</feature>
<evidence type="ECO:0000256" key="1">
    <source>
        <dbReference type="SAM" id="MobiDB-lite"/>
    </source>
</evidence>
<feature type="region of interest" description="Disordered" evidence="1">
    <location>
        <begin position="1"/>
        <end position="59"/>
    </location>
</feature>
<protein>
    <submittedName>
        <fullName evidence="2">Uncharacterized protein</fullName>
    </submittedName>
</protein>
<feature type="region of interest" description="Disordered" evidence="1">
    <location>
        <begin position="354"/>
        <end position="382"/>
    </location>
</feature>
<dbReference type="EMBL" id="JARJCW010000001">
    <property type="protein sequence ID" value="KAJ7230001.1"/>
    <property type="molecule type" value="Genomic_DNA"/>
</dbReference>
<dbReference type="Proteomes" id="UP001219525">
    <property type="component" value="Unassembled WGS sequence"/>
</dbReference>
<comment type="caution">
    <text evidence="2">The sequence shown here is derived from an EMBL/GenBank/DDBJ whole genome shotgun (WGS) entry which is preliminary data.</text>
</comment>
<feature type="compositionally biased region" description="Polar residues" evidence="1">
    <location>
        <begin position="26"/>
        <end position="37"/>
    </location>
</feature>
<name>A0AAD7E632_9AGAR</name>
<evidence type="ECO:0000313" key="3">
    <source>
        <dbReference type="Proteomes" id="UP001219525"/>
    </source>
</evidence>
<evidence type="ECO:0000313" key="2">
    <source>
        <dbReference type="EMBL" id="KAJ7230001.1"/>
    </source>
</evidence>
<sequence>MVGGSLQDLMRRTQARTVQPPPETPTGFSTPRTSSPQPFDVDDDADLQPPSIFDVRPPPSSALISSSGIARLKLFTERALNNTKLEAESKSQVRRIAEITNRDERDILLFTEIFAIKEMLSKSMQDQVKLWEPSELLEKAYTRNIRAILVLPSIQSYSGSVESAVLACLREMKAPGLPPPGDSNESTLLTRIGRQLSLDKSTMKGLLSDSTTDPKVENRNIANVTAAIMQSFGCSFHPTLATYHRMAFIRMHLTDRKHSPHKFWPAIDMELAQLRDAGSQFCLSAMETNLEDDIEKFGDPAKTNCKRGSAVDSGSPDWLQVLNRLAAKVERIEPVARPNKRRRIADLEITSTEFSGSASETTQMSLFNGEEDMSGPREGSES</sequence>
<reference evidence="2" key="1">
    <citation type="submission" date="2023-03" db="EMBL/GenBank/DDBJ databases">
        <title>Massive genome expansion in bonnet fungi (Mycena s.s.) driven by repeated elements and novel gene families across ecological guilds.</title>
        <authorList>
            <consortium name="Lawrence Berkeley National Laboratory"/>
            <person name="Harder C.B."/>
            <person name="Miyauchi S."/>
            <person name="Viragh M."/>
            <person name="Kuo A."/>
            <person name="Thoen E."/>
            <person name="Andreopoulos B."/>
            <person name="Lu D."/>
            <person name="Skrede I."/>
            <person name="Drula E."/>
            <person name="Henrissat B."/>
            <person name="Morin E."/>
            <person name="Kohler A."/>
            <person name="Barry K."/>
            <person name="LaButti K."/>
            <person name="Morin E."/>
            <person name="Salamov A."/>
            <person name="Lipzen A."/>
            <person name="Mereny Z."/>
            <person name="Hegedus B."/>
            <person name="Baldrian P."/>
            <person name="Stursova M."/>
            <person name="Weitz H."/>
            <person name="Taylor A."/>
            <person name="Grigoriev I.V."/>
            <person name="Nagy L.G."/>
            <person name="Martin F."/>
            <person name="Kauserud H."/>
        </authorList>
    </citation>
    <scope>NUCLEOTIDE SEQUENCE</scope>
    <source>
        <strain evidence="2">9144</strain>
    </source>
</reference>
<keyword evidence="3" id="KW-1185">Reference proteome</keyword>
<dbReference type="AlphaFoldDB" id="A0AAD7E632"/>
<gene>
    <name evidence="2" type="ORF">GGX14DRAFT_383963</name>
</gene>
<accession>A0AAD7E632</accession>
<proteinExistence type="predicted"/>
<organism evidence="2 3">
    <name type="scientific">Mycena pura</name>
    <dbReference type="NCBI Taxonomy" id="153505"/>
    <lineage>
        <taxon>Eukaryota</taxon>
        <taxon>Fungi</taxon>
        <taxon>Dikarya</taxon>
        <taxon>Basidiomycota</taxon>
        <taxon>Agaricomycotina</taxon>
        <taxon>Agaricomycetes</taxon>
        <taxon>Agaricomycetidae</taxon>
        <taxon>Agaricales</taxon>
        <taxon>Marasmiineae</taxon>
        <taxon>Mycenaceae</taxon>
        <taxon>Mycena</taxon>
    </lineage>
</organism>